<evidence type="ECO:0000256" key="1">
    <source>
        <dbReference type="ARBA" id="ARBA00004141"/>
    </source>
</evidence>
<dbReference type="PANTHER" id="PTHR43731:SF14">
    <property type="entry name" value="PRESENILIN-ASSOCIATED RHOMBOID-LIKE PROTEIN, MITOCHONDRIAL"/>
    <property type="match status" value="1"/>
</dbReference>
<evidence type="ECO:0000256" key="4">
    <source>
        <dbReference type="ARBA" id="ARBA00022801"/>
    </source>
</evidence>
<dbReference type="Proteomes" id="UP000266720">
    <property type="component" value="Chromosome"/>
</dbReference>
<dbReference type="GO" id="GO:0004252">
    <property type="term" value="F:serine-type endopeptidase activity"/>
    <property type="evidence" value="ECO:0007669"/>
    <property type="project" value="InterPro"/>
</dbReference>
<reference evidence="10" key="1">
    <citation type="book" date="2010" name="EXTREMOPHILES" publisher="0:0-0">
        <title>Complete genome sequences of ten hyperthermophilic archaea reveal their metabolic capabilities and possible ecological roles.</title>
        <editorList>
            <person name="?"/>
        </editorList>
        <authorList>
            <person name="Ravin N.V."/>
            <person name="Mardanov A.V."/>
            <person name="Bonch-Osmolovskaya E.A."/>
            <person name="Skryabin K.G."/>
        </authorList>
    </citation>
    <scope>NUCLEOTIDE SEQUENCE [LARGE SCALE GENOMIC DNA]</scope>
    <source>
        <strain evidence="10">1505</strain>
    </source>
</reference>
<sequence>MGLPLPGNLEELQRAKAPVTFSLVIINTLVYLATSYENMFLEVSDKWVGMFAFVPAYFAKPEHLYRLFTSMFLHANLAHIFFNMLFLYTFGKGVEAVLGSRRYLVLYLLSGILASFFHTAFLPLEGASSAFVPALGASGAISGVLGAYLLLFPGTRLSMCFFFFIIPICFTTRASAYLIFWFATQILQGLLPGASLGVAVFAHAGGFIGGIALLPLLVSSERLGLLRFYSSMYSFFRNIFFPERGISRTGKYIVAFLIGLVAVIAVYSAIAAETMGGISKVLTFNVTHDNTSESESIIMQLSPSGKLDVTPIASSGVRVVVNRLKALNVLYRLEEAGKTVSIQKNARRPVNGVPVDISLRASFSYDQYGLLDSGTGFLTTDVLACDPYGYCSISGTNSYQFSVSTEETIVGFKGIPIVELSIVSFVASVFAVQNVLRAERYAIIE</sequence>
<gene>
    <name evidence="9" type="ORF">TCARB_0567</name>
</gene>
<evidence type="ECO:0000256" key="7">
    <source>
        <dbReference type="SAM" id="Phobius"/>
    </source>
</evidence>
<feature type="transmembrane region" description="Helical" evidence="7">
    <location>
        <begin position="103"/>
        <end position="124"/>
    </location>
</feature>
<keyword evidence="4" id="KW-0378">Hydrolase</keyword>
<dbReference type="InterPro" id="IPR022764">
    <property type="entry name" value="Peptidase_S54_rhomboid_dom"/>
</dbReference>
<dbReference type="STRING" id="697581.TCARB_0567"/>
<dbReference type="EMBL" id="CP007493">
    <property type="protein sequence ID" value="AJB41625.1"/>
    <property type="molecule type" value="Genomic_DNA"/>
</dbReference>
<dbReference type="Gene3D" id="1.20.1540.10">
    <property type="entry name" value="Rhomboid-like"/>
    <property type="match status" value="1"/>
</dbReference>
<dbReference type="AlphaFoldDB" id="A0A3G1A6A3"/>
<feature type="transmembrane region" description="Helical" evidence="7">
    <location>
        <begin position="194"/>
        <end position="218"/>
    </location>
</feature>
<accession>A0A3G1A6A3</accession>
<dbReference type="RefSeq" id="WP_020963131.1">
    <property type="nucleotide sequence ID" value="NZ_CP007493.1"/>
</dbReference>
<proteinExistence type="inferred from homology"/>
<dbReference type="SUPFAM" id="SSF144091">
    <property type="entry name" value="Rhomboid-like"/>
    <property type="match status" value="1"/>
</dbReference>
<dbReference type="InterPro" id="IPR035952">
    <property type="entry name" value="Rhomboid-like_sf"/>
</dbReference>
<dbReference type="InterPro" id="IPR050925">
    <property type="entry name" value="Rhomboid_protease_S54"/>
</dbReference>
<keyword evidence="5 7" id="KW-1133">Transmembrane helix</keyword>
<comment type="subcellular location">
    <subcellularLocation>
        <location evidence="1">Membrane</location>
        <topology evidence="1">Multi-pass membrane protein</topology>
    </subcellularLocation>
</comment>
<dbReference type="PANTHER" id="PTHR43731">
    <property type="entry name" value="RHOMBOID PROTEASE"/>
    <property type="match status" value="1"/>
</dbReference>
<feature type="transmembrane region" description="Helical" evidence="7">
    <location>
        <begin position="252"/>
        <end position="270"/>
    </location>
</feature>
<feature type="transmembrane region" description="Helical" evidence="7">
    <location>
        <begin position="159"/>
        <end position="182"/>
    </location>
</feature>
<organism evidence="9 10">
    <name type="scientific">Thermofilum adornatum 1505</name>
    <dbReference type="NCBI Taxonomy" id="697581"/>
    <lineage>
        <taxon>Archaea</taxon>
        <taxon>Thermoproteota</taxon>
        <taxon>Thermoprotei</taxon>
        <taxon>Thermofilales</taxon>
        <taxon>Thermofilaceae</taxon>
        <taxon>Thermofilum</taxon>
    </lineage>
</organism>
<keyword evidence="3 7" id="KW-0812">Transmembrane</keyword>
<evidence type="ECO:0000256" key="2">
    <source>
        <dbReference type="ARBA" id="ARBA00009045"/>
    </source>
</evidence>
<evidence type="ECO:0000256" key="6">
    <source>
        <dbReference type="ARBA" id="ARBA00023136"/>
    </source>
</evidence>
<evidence type="ECO:0000313" key="9">
    <source>
        <dbReference type="EMBL" id="AJB41625.1"/>
    </source>
</evidence>
<feature type="transmembrane region" description="Helical" evidence="7">
    <location>
        <begin position="71"/>
        <end position="91"/>
    </location>
</feature>
<protein>
    <submittedName>
        <fullName evidence="9">Rhomboid family protein</fullName>
    </submittedName>
</protein>
<evidence type="ECO:0000259" key="8">
    <source>
        <dbReference type="Pfam" id="PF01694"/>
    </source>
</evidence>
<name>A0A3G1A6A3_9CREN</name>
<evidence type="ECO:0000256" key="5">
    <source>
        <dbReference type="ARBA" id="ARBA00022989"/>
    </source>
</evidence>
<dbReference type="KEGG" id="tcb:TCARB_0567"/>
<dbReference type="GO" id="GO:0016020">
    <property type="term" value="C:membrane"/>
    <property type="evidence" value="ECO:0007669"/>
    <property type="project" value="UniProtKB-SubCell"/>
</dbReference>
<dbReference type="GeneID" id="25406018"/>
<feature type="transmembrane region" description="Helical" evidence="7">
    <location>
        <begin position="130"/>
        <end position="152"/>
    </location>
</feature>
<dbReference type="GeneID" id="16574130"/>
<dbReference type="Pfam" id="PF01694">
    <property type="entry name" value="Rhomboid"/>
    <property type="match status" value="1"/>
</dbReference>
<comment type="similarity">
    <text evidence="2">Belongs to the peptidase S54 family.</text>
</comment>
<feature type="transmembrane region" description="Helical" evidence="7">
    <location>
        <begin position="15"/>
        <end position="33"/>
    </location>
</feature>
<keyword evidence="6 7" id="KW-0472">Membrane</keyword>
<evidence type="ECO:0000256" key="3">
    <source>
        <dbReference type="ARBA" id="ARBA00022692"/>
    </source>
</evidence>
<feature type="domain" description="Peptidase S54 rhomboid" evidence="8">
    <location>
        <begin position="62"/>
        <end position="218"/>
    </location>
</feature>
<evidence type="ECO:0000313" key="10">
    <source>
        <dbReference type="Proteomes" id="UP000266720"/>
    </source>
</evidence>